<dbReference type="AlphaFoldDB" id="A0A2H3LBP4"/>
<dbReference type="PRINTS" id="PR00412">
    <property type="entry name" value="EPOXHYDRLASE"/>
</dbReference>
<dbReference type="InterPro" id="IPR050266">
    <property type="entry name" value="AB_hydrolase_sf"/>
</dbReference>
<dbReference type="EMBL" id="LYXE01000017">
    <property type="protein sequence ID" value="PDW01016.1"/>
    <property type="molecule type" value="Genomic_DNA"/>
</dbReference>
<gene>
    <name evidence="3" type="ORF">A9Q02_21310</name>
</gene>
<keyword evidence="1" id="KW-0378">Hydrolase</keyword>
<dbReference type="PANTHER" id="PTHR43798">
    <property type="entry name" value="MONOACYLGLYCEROL LIPASE"/>
    <property type="match status" value="1"/>
</dbReference>
<reference evidence="3 4" key="1">
    <citation type="submission" date="2016-05" db="EMBL/GenBank/DDBJ databases">
        <authorList>
            <person name="Lavstsen T."/>
            <person name="Jespersen J.S."/>
        </authorList>
    </citation>
    <scope>NUCLEOTIDE SEQUENCE [LARGE SCALE GENOMIC DNA]</scope>
    <source>
        <strain evidence="3 4">B7-9</strain>
    </source>
</reference>
<dbReference type="SUPFAM" id="SSF53474">
    <property type="entry name" value="alpha/beta-Hydrolases"/>
    <property type="match status" value="1"/>
</dbReference>
<keyword evidence="4" id="KW-1185">Reference proteome</keyword>
<evidence type="ECO:0000313" key="4">
    <source>
        <dbReference type="Proteomes" id="UP000220922"/>
    </source>
</evidence>
<comment type="caution">
    <text evidence="3">The sequence shown here is derived from an EMBL/GenBank/DDBJ whole genome shotgun (WGS) entry which is preliminary data.</text>
</comment>
<proteinExistence type="predicted"/>
<protein>
    <recommendedName>
        <fullName evidence="2">AB hydrolase-1 domain-containing protein</fullName>
    </recommendedName>
</protein>
<dbReference type="GO" id="GO:0016787">
    <property type="term" value="F:hydrolase activity"/>
    <property type="evidence" value="ECO:0007669"/>
    <property type="project" value="UniProtKB-KW"/>
</dbReference>
<dbReference type="RefSeq" id="WP_097650623.1">
    <property type="nucleotide sequence ID" value="NZ_LYXE01000017.1"/>
</dbReference>
<dbReference type="Gene3D" id="3.40.50.1820">
    <property type="entry name" value="alpha/beta hydrolase"/>
    <property type="match status" value="1"/>
</dbReference>
<dbReference type="PRINTS" id="PR00111">
    <property type="entry name" value="ABHYDROLASE"/>
</dbReference>
<evidence type="ECO:0000259" key="2">
    <source>
        <dbReference type="Pfam" id="PF00561"/>
    </source>
</evidence>
<evidence type="ECO:0000256" key="1">
    <source>
        <dbReference type="ARBA" id="ARBA00022801"/>
    </source>
</evidence>
<organism evidence="3 4">
    <name type="scientific">Candidatus Chloroploca asiatica</name>
    <dbReference type="NCBI Taxonomy" id="1506545"/>
    <lineage>
        <taxon>Bacteria</taxon>
        <taxon>Bacillati</taxon>
        <taxon>Chloroflexota</taxon>
        <taxon>Chloroflexia</taxon>
        <taxon>Chloroflexales</taxon>
        <taxon>Chloroflexineae</taxon>
        <taxon>Oscillochloridaceae</taxon>
        <taxon>Candidatus Chloroploca</taxon>
    </lineage>
</organism>
<evidence type="ECO:0000313" key="3">
    <source>
        <dbReference type="EMBL" id="PDW01016.1"/>
    </source>
</evidence>
<dbReference type="InterPro" id="IPR029058">
    <property type="entry name" value="AB_hydrolase_fold"/>
</dbReference>
<name>A0A2H3LBP4_9CHLR</name>
<feature type="domain" description="AB hydrolase-1" evidence="2">
    <location>
        <begin position="35"/>
        <end position="137"/>
    </location>
</feature>
<dbReference type="Proteomes" id="UP000220922">
    <property type="component" value="Unassembled WGS sequence"/>
</dbReference>
<dbReference type="OrthoDB" id="252464at2"/>
<dbReference type="GO" id="GO:0016020">
    <property type="term" value="C:membrane"/>
    <property type="evidence" value="ECO:0007669"/>
    <property type="project" value="TreeGrafter"/>
</dbReference>
<dbReference type="PANTHER" id="PTHR43798:SF31">
    <property type="entry name" value="AB HYDROLASE SUPERFAMILY PROTEIN YCLE"/>
    <property type="match status" value="1"/>
</dbReference>
<accession>A0A2H3LBP4</accession>
<sequence length="291" mass="31042">MATFTNTIINANIETTRLATGITMEYVLHGPADAPVLCFIHGLGSNLRQFLPQATYFGERYRVLLLSLRGHGGTSNPNPATAAGYTTSVLAQDVVALLEHLGIAALHVVGNSLGGLVGYALLQHGTPQLHSLTTFGTTAELHRSRFVYWGLVGSVWLLGVNGLARLVGKTGSRDPAVGPQLERLYRQASKAALSLIPQHIANYDYTNVLRQATIPLLLIQGEHDQEINKNLTSTLTALDAAVQAQVAPLAGAGHFANLEQPAAFNELVDTFLTQLRTVEQFAGGVVCVSEG</sequence>
<dbReference type="Pfam" id="PF00561">
    <property type="entry name" value="Abhydrolase_1"/>
    <property type="match status" value="1"/>
</dbReference>
<dbReference type="InterPro" id="IPR000073">
    <property type="entry name" value="AB_hydrolase_1"/>
</dbReference>
<dbReference type="InterPro" id="IPR000639">
    <property type="entry name" value="Epox_hydrolase-like"/>
</dbReference>